<accession>A0A7J7DSI1</accession>
<dbReference type="PROSITE" id="PS51667">
    <property type="entry name" value="WRC"/>
    <property type="match status" value="1"/>
</dbReference>
<feature type="domain" description="WRC" evidence="11">
    <location>
        <begin position="82"/>
        <end position="126"/>
    </location>
</feature>
<name>A0A7J7DSI1_TRIWF</name>
<dbReference type="InParanoid" id="A0A7J7DSI1"/>
<evidence type="ECO:0000256" key="6">
    <source>
        <dbReference type="ARBA" id="ARBA00023242"/>
    </source>
</evidence>
<dbReference type="PROSITE" id="PS51666">
    <property type="entry name" value="QLQ"/>
    <property type="match status" value="1"/>
</dbReference>
<evidence type="ECO:0000259" key="11">
    <source>
        <dbReference type="PROSITE" id="PS51667"/>
    </source>
</evidence>
<feature type="short sequence motif" description="Bipartite nuclear localization signal" evidence="7">
    <location>
        <begin position="115"/>
        <end position="122"/>
    </location>
</feature>
<evidence type="ECO:0000313" key="13">
    <source>
        <dbReference type="Proteomes" id="UP000593562"/>
    </source>
</evidence>
<keyword evidence="2" id="KW-0489">Methyltransferase</keyword>
<dbReference type="InterPro" id="IPR035445">
    <property type="entry name" value="GYF-like_dom_sf"/>
</dbReference>
<feature type="domain" description="GYF" evidence="9">
    <location>
        <begin position="522"/>
        <end position="572"/>
    </location>
</feature>
<evidence type="ECO:0000259" key="9">
    <source>
        <dbReference type="PROSITE" id="PS50829"/>
    </source>
</evidence>
<comment type="caution">
    <text evidence="12">The sequence shown here is derived from an EMBL/GenBank/DDBJ whole genome shotgun (WGS) entry which is preliminary data.</text>
</comment>
<feature type="region of interest" description="Disordered" evidence="8">
    <location>
        <begin position="648"/>
        <end position="671"/>
    </location>
</feature>
<comment type="subcellular location">
    <subcellularLocation>
        <location evidence="1 7">Nucleus</location>
    </subcellularLocation>
</comment>
<dbReference type="InterPro" id="IPR014977">
    <property type="entry name" value="WRC_dom"/>
</dbReference>
<dbReference type="PROSITE" id="PS50829">
    <property type="entry name" value="GYF"/>
    <property type="match status" value="1"/>
</dbReference>
<evidence type="ECO:0000256" key="3">
    <source>
        <dbReference type="ARBA" id="ARBA00022679"/>
    </source>
</evidence>
<dbReference type="GO" id="GO:0042800">
    <property type="term" value="F:histone H3K4 methyltransferase activity"/>
    <property type="evidence" value="ECO:0007669"/>
    <property type="project" value="InterPro"/>
</dbReference>
<dbReference type="GO" id="GO:0048188">
    <property type="term" value="C:Set1C/COMPASS complex"/>
    <property type="evidence" value="ECO:0007669"/>
    <property type="project" value="TreeGrafter"/>
</dbReference>
<evidence type="ECO:0000256" key="5">
    <source>
        <dbReference type="ARBA" id="ARBA00022853"/>
    </source>
</evidence>
<feature type="region of interest" description="Disordered" evidence="8">
    <location>
        <begin position="1133"/>
        <end position="1167"/>
    </location>
</feature>
<feature type="short sequence motif" description="Bipartite nuclear localization signal" evidence="7">
    <location>
        <begin position="87"/>
        <end position="97"/>
    </location>
</feature>
<evidence type="ECO:0000256" key="8">
    <source>
        <dbReference type="SAM" id="MobiDB-lite"/>
    </source>
</evidence>
<evidence type="ECO:0000259" key="10">
    <source>
        <dbReference type="PROSITE" id="PS51666"/>
    </source>
</evidence>
<dbReference type="GO" id="GO:0099402">
    <property type="term" value="P:plant organ development"/>
    <property type="evidence" value="ECO:0007669"/>
    <property type="project" value="UniProtKB-ARBA"/>
</dbReference>
<feature type="domain" description="QLQ" evidence="10">
    <location>
        <begin position="21"/>
        <end position="56"/>
    </location>
</feature>
<dbReference type="InterPro" id="IPR003169">
    <property type="entry name" value="GYF"/>
</dbReference>
<dbReference type="SUPFAM" id="SSF82199">
    <property type="entry name" value="SET domain"/>
    <property type="match status" value="1"/>
</dbReference>
<dbReference type="SUPFAM" id="SSF55277">
    <property type="entry name" value="GYF domain"/>
    <property type="match status" value="1"/>
</dbReference>
<dbReference type="InterPro" id="IPR046341">
    <property type="entry name" value="SET_dom_sf"/>
</dbReference>
<keyword evidence="5" id="KW-0156">Chromatin regulator</keyword>
<dbReference type="PANTHER" id="PTHR45814">
    <property type="entry name" value="HISTONE-LYSINE N-METHYLTRANSFERASE SETD1"/>
    <property type="match status" value="1"/>
</dbReference>
<feature type="compositionally biased region" description="Basic residues" evidence="8">
    <location>
        <begin position="112"/>
        <end position="121"/>
    </location>
</feature>
<dbReference type="Pfam" id="PF08879">
    <property type="entry name" value="WRC"/>
    <property type="match status" value="1"/>
</dbReference>
<feature type="region of interest" description="Disordered" evidence="8">
    <location>
        <begin position="966"/>
        <end position="990"/>
    </location>
</feature>
<keyword evidence="4" id="KW-0949">S-adenosyl-L-methionine</keyword>
<sequence length="1494" mass="165551">MNGGGGGGTGMSTGVMAMRSPFTVSQWQELEHQALIFKYMMAGLPVPPDLVLPIQKSFESISHRFFHHPTMGYCAFYGKKVDPEPGRCRRTDGKKWRCSKDAYPDSKYCERHMHRGRNRSRKPVESQSMTQSSPTVTSLTVTGATAGAGSFQNLPLHSYGNMQGSGSGTSLSNVDSIPFGIPSKDYRYLQGLNPEIGERSFFTQNSGSNRGLQMDSTLDNSWPVLPSTVSSFPSSKPSASLMMQHDYPQHSFFGGEFASGETLKQPEAHSLRPFFDEWPKTRDSWSGLDGERSNHASFSTTQLSMSIPMSSSDFSATSSRSSTCPLVATYRLVCFHRCFSTGQSSSSCFNFDESICSNSALEMSCQLSGGSGDGDVPESLNNVGTLSGDKGGSGYASPAFVSGWMYVNESGQMCGPYIQQQLYEGLLTGFLPDELPVYPVVNGTLTNPVPLKYFKQFPDHVATGFAYLSSNTSTTISPTPSVHPNSDLAPDFLGNYNNLNQSISNPEAANQSMELWPLSGEDRCWLFEDDEGRKHGPHSLLEIYSWHHYGYLCDVVMLYHAENKFRPSMLLSVVNAWKKSKPDFPSASDVESNFGSSMSFIDEISEEVSCHLYSGIMKAARRVVLDEIFGTIISEFVVARKTQRKPDHLAGTVGTPVSRKSETAGQRKYKSAESDSACPAVSDQTCINETSSWSPSITKSVGSFDNPKTITKSVGSFDNLLGSCAVVCRMLFDYCSQVMWNAVFYDTIAEFSSSWRRRKIWFGPSKIILPSNTGVAGINRLLDEAESSASDIDCPPGFEPMTIERDNHVESSVMASSMLVEENSPNWSGMHSNVVNDDVISILESLEEELHVSAKVFIPDLVEILVEEEVMKVTNILQDEERNKDTVKSSIHGLKASDPSSSGMHDELRIDSDGLCLEANFTDNSHSGFQDHLCQAVSESSMPNFLQSAFRRSRMHVDEMVYDAKDDEPQPPGLGNDSMTIAPSPAKLRPSRSNECAPKIGVYFAMAMCRLKLHDCVLEECKSLFIAGALRKYLVSWHTSRKCHELCFNQEITCNKERHGDILSVPEKVRERSRKVYSSGYSEGSLTTGKYTYYRKKKSSLKKIGPSSLCTTPCDNKLQNLSVERSVELDVMRDASPRRTETPNGFADPSLSARPSKTTVVSSSKSDHPVFRSAGFRKIVKFSHSVQKDEIKEVVVKRFRKSVTKDNHNDFESRNHDLRNDELGTHKQSGKKLNVSKVPKLKRKCAMDGLPGHYPAKVSKAVNEATKQAAGKQVVLGKIKSDKLRIPNICPRSDGCARSSINGWEWHKWSINASPAERARVRGIQYIYGKNLGSEACSSQLSNGKSLSARTNRVKMRNLLAAAEGADLLKVTQLKARKKRLHFQQSKIHDWGLVALEPIEAEDFVIEYVGELIRPRISDIRERLYEKMGIGSSYLFRLDDGYVVSWISELEYCGLQVEVSKCGFCCQMMLCIIASSTWNNLAGCLKILADVVTR</sequence>
<gene>
    <name evidence="12" type="ORF">HS088_TW04G01222</name>
</gene>
<dbReference type="Proteomes" id="UP000593562">
    <property type="component" value="Unassembled WGS sequence"/>
</dbReference>
<proteinExistence type="predicted"/>
<evidence type="ECO:0000256" key="2">
    <source>
        <dbReference type="ARBA" id="ARBA00022603"/>
    </source>
</evidence>
<dbReference type="GO" id="GO:0006355">
    <property type="term" value="P:regulation of DNA-templated transcription"/>
    <property type="evidence" value="ECO:0007669"/>
    <property type="project" value="InterPro"/>
</dbReference>
<feature type="compositionally biased region" description="Basic and acidic residues" evidence="8">
    <location>
        <begin position="1207"/>
        <end position="1225"/>
    </location>
</feature>
<dbReference type="FunCoup" id="A0A7J7DSI1">
    <property type="interactions" value="33"/>
</dbReference>
<keyword evidence="13" id="KW-1185">Reference proteome</keyword>
<dbReference type="GO" id="GO:0032259">
    <property type="term" value="P:methylation"/>
    <property type="evidence" value="ECO:0007669"/>
    <property type="project" value="UniProtKB-KW"/>
</dbReference>
<feature type="compositionally biased region" description="Polar residues" evidence="8">
    <location>
        <begin position="125"/>
        <end position="137"/>
    </location>
</feature>
<dbReference type="Gene3D" id="2.170.270.10">
    <property type="entry name" value="SET domain"/>
    <property type="match status" value="1"/>
</dbReference>
<dbReference type="InterPro" id="IPR014978">
    <property type="entry name" value="Gln-Leu-Gln_QLQ"/>
</dbReference>
<evidence type="ECO:0000256" key="1">
    <source>
        <dbReference type="ARBA" id="ARBA00004123"/>
    </source>
</evidence>
<organism evidence="12 13">
    <name type="scientific">Tripterygium wilfordii</name>
    <name type="common">Thunder God vine</name>
    <dbReference type="NCBI Taxonomy" id="458696"/>
    <lineage>
        <taxon>Eukaryota</taxon>
        <taxon>Viridiplantae</taxon>
        <taxon>Streptophyta</taxon>
        <taxon>Embryophyta</taxon>
        <taxon>Tracheophyta</taxon>
        <taxon>Spermatophyta</taxon>
        <taxon>Magnoliopsida</taxon>
        <taxon>eudicotyledons</taxon>
        <taxon>Gunneridae</taxon>
        <taxon>Pentapetalae</taxon>
        <taxon>rosids</taxon>
        <taxon>fabids</taxon>
        <taxon>Celastrales</taxon>
        <taxon>Celastraceae</taxon>
        <taxon>Tripterygium</taxon>
    </lineage>
</organism>
<dbReference type="GO" id="GO:0005524">
    <property type="term" value="F:ATP binding"/>
    <property type="evidence" value="ECO:0007669"/>
    <property type="project" value="InterPro"/>
</dbReference>
<evidence type="ECO:0008006" key="14">
    <source>
        <dbReference type="Google" id="ProtNLM"/>
    </source>
</evidence>
<dbReference type="Gene3D" id="3.30.1490.40">
    <property type="match status" value="2"/>
</dbReference>
<keyword evidence="3" id="KW-0808">Transferase</keyword>
<dbReference type="PANTHER" id="PTHR45814:SF2">
    <property type="entry name" value="HISTONE-LYSINE N-METHYLTRANSFERASE SETD1"/>
    <property type="match status" value="1"/>
</dbReference>
<protein>
    <recommendedName>
        <fullName evidence="14">Growth-regulating factor</fullName>
    </recommendedName>
</protein>
<feature type="region of interest" description="Disordered" evidence="8">
    <location>
        <begin position="1207"/>
        <end position="1234"/>
    </location>
</feature>
<evidence type="ECO:0000256" key="7">
    <source>
        <dbReference type="PROSITE-ProRule" id="PRU01002"/>
    </source>
</evidence>
<dbReference type="InterPro" id="IPR044570">
    <property type="entry name" value="Set1-like"/>
</dbReference>
<reference evidence="12 13" key="1">
    <citation type="journal article" date="2020" name="Nat. Commun.">
        <title>Genome of Tripterygium wilfordii and identification of cytochrome P450 involved in triptolide biosynthesis.</title>
        <authorList>
            <person name="Tu L."/>
            <person name="Su P."/>
            <person name="Zhang Z."/>
            <person name="Gao L."/>
            <person name="Wang J."/>
            <person name="Hu T."/>
            <person name="Zhou J."/>
            <person name="Zhang Y."/>
            <person name="Zhao Y."/>
            <person name="Liu Y."/>
            <person name="Song Y."/>
            <person name="Tong Y."/>
            <person name="Lu Y."/>
            <person name="Yang J."/>
            <person name="Xu C."/>
            <person name="Jia M."/>
            <person name="Peters R.J."/>
            <person name="Huang L."/>
            <person name="Gao W."/>
        </authorList>
    </citation>
    <scope>NUCLEOTIDE SEQUENCE [LARGE SCALE GENOMIC DNA]</scope>
    <source>
        <strain evidence="13">cv. XIE 37</strain>
        <tissue evidence="12">Leaf</tissue>
    </source>
</reference>
<evidence type="ECO:0000256" key="4">
    <source>
        <dbReference type="ARBA" id="ARBA00022691"/>
    </source>
</evidence>
<dbReference type="EMBL" id="JAAARO010000004">
    <property type="protein sequence ID" value="KAF5749257.1"/>
    <property type="molecule type" value="Genomic_DNA"/>
</dbReference>
<feature type="region of interest" description="Disordered" evidence="8">
    <location>
        <begin position="109"/>
        <end position="137"/>
    </location>
</feature>
<dbReference type="Pfam" id="PF08880">
    <property type="entry name" value="QLQ"/>
    <property type="match status" value="1"/>
</dbReference>
<dbReference type="SMART" id="SM00951">
    <property type="entry name" value="QLQ"/>
    <property type="match status" value="1"/>
</dbReference>
<keyword evidence="6 7" id="KW-0539">Nucleus</keyword>
<evidence type="ECO:0000313" key="12">
    <source>
        <dbReference type="EMBL" id="KAF5749257.1"/>
    </source>
</evidence>